<dbReference type="PATRIC" id="fig|1122146.4.peg.714"/>
<name>A0A0R2KH54_9LACO</name>
<dbReference type="InterPro" id="IPR025463">
    <property type="entry name" value="DUF4314"/>
</dbReference>
<accession>A0A0R2KH54</accession>
<comment type="caution">
    <text evidence="2">The sequence shown here is derived from an EMBL/GenBank/DDBJ whole genome shotgun (WGS) entry which is preliminary data.</text>
</comment>
<sequence>MVVKKEILEELRIKYPKGVRVELLKMEDKHAPSVGTKGTVMGVDDIGSIIVKWDNGSSLNVVLNEDICRRIEDDR</sequence>
<dbReference type="Pfam" id="PF14192">
    <property type="entry name" value="DUF4314"/>
    <property type="match status" value="1"/>
</dbReference>
<proteinExistence type="predicted"/>
<dbReference type="Proteomes" id="UP000051500">
    <property type="component" value="Unassembled WGS sequence"/>
</dbReference>
<keyword evidence="3" id="KW-1185">Reference proteome</keyword>
<dbReference type="OrthoDB" id="9813511at2"/>
<organism evidence="2 3">
    <name type="scientific">Ligilactobacillus ceti DSM 22408</name>
    <dbReference type="NCBI Taxonomy" id="1122146"/>
    <lineage>
        <taxon>Bacteria</taxon>
        <taxon>Bacillati</taxon>
        <taxon>Bacillota</taxon>
        <taxon>Bacilli</taxon>
        <taxon>Lactobacillales</taxon>
        <taxon>Lactobacillaceae</taxon>
        <taxon>Ligilactobacillus</taxon>
    </lineage>
</organism>
<dbReference type="EMBL" id="JQBZ01000025">
    <property type="protein sequence ID" value="KRN88723.1"/>
    <property type="molecule type" value="Genomic_DNA"/>
</dbReference>
<dbReference type="eggNOG" id="COG2105">
    <property type="taxonomic scope" value="Bacteria"/>
</dbReference>
<protein>
    <recommendedName>
        <fullName evidence="1">DUF4314 domain-containing protein</fullName>
    </recommendedName>
</protein>
<dbReference type="RefSeq" id="WP_035463610.1">
    <property type="nucleotide sequence ID" value="NZ_JQBZ01000025.1"/>
</dbReference>
<evidence type="ECO:0000313" key="3">
    <source>
        <dbReference type="Proteomes" id="UP000051500"/>
    </source>
</evidence>
<gene>
    <name evidence="2" type="ORF">IV53_GL000690</name>
</gene>
<reference evidence="2 3" key="1">
    <citation type="journal article" date="2015" name="Genome Announc.">
        <title>Expanding the biotechnology potential of lactobacilli through comparative genomics of 213 strains and associated genera.</title>
        <authorList>
            <person name="Sun Z."/>
            <person name="Harris H.M."/>
            <person name="McCann A."/>
            <person name="Guo C."/>
            <person name="Argimon S."/>
            <person name="Zhang W."/>
            <person name="Yang X."/>
            <person name="Jeffery I.B."/>
            <person name="Cooney J.C."/>
            <person name="Kagawa T.F."/>
            <person name="Liu W."/>
            <person name="Song Y."/>
            <person name="Salvetti E."/>
            <person name="Wrobel A."/>
            <person name="Rasinkangas P."/>
            <person name="Parkhill J."/>
            <person name="Rea M.C."/>
            <person name="O'Sullivan O."/>
            <person name="Ritari J."/>
            <person name="Douillard F.P."/>
            <person name="Paul Ross R."/>
            <person name="Yang R."/>
            <person name="Briner A.E."/>
            <person name="Felis G.E."/>
            <person name="de Vos W.M."/>
            <person name="Barrangou R."/>
            <person name="Klaenhammer T.R."/>
            <person name="Caufield P.W."/>
            <person name="Cui Y."/>
            <person name="Zhang H."/>
            <person name="O'Toole P.W."/>
        </authorList>
    </citation>
    <scope>NUCLEOTIDE SEQUENCE [LARGE SCALE GENOMIC DNA]</scope>
    <source>
        <strain evidence="2 3">DSM 22408</strain>
    </source>
</reference>
<dbReference type="STRING" id="1122146.IV53_GL000690"/>
<evidence type="ECO:0000313" key="2">
    <source>
        <dbReference type="EMBL" id="KRN88723.1"/>
    </source>
</evidence>
<evidence type="ECO:0000259" key="1">
    <source>
        <dbReference type="Pfam" id="PF14192"/>
    </source>
</evidence>
<feature type="domain" description="DUF4314" evidence="1">
    <location>
        <begin position="5"/>
        <end position="71"/>
    </location>
</feature>
<dbReference type="AlphaFoldDB" id="A0A0R2KH54"/>